<evidence type="ECO:0000313" key="4">
    <source>
        <dbReference type="EMBL" id="RXI76551.1"/>
    </source>
</evidence>
<dbReference type="InterPro" id="IPR036388">
    <property type="entry name" value="WH-like_DNA-bd_sf"/>
</dbReference>
<dbReference type="OrthoDB" id="9794330at2"/>
<dbReference type="AlphaFoldDB" id="A0A4Q0VGN2"/>
<keyword evidence="1" id="KW-0805">Transcription regulation</keyword>
<dbReference type="EMBL" id="QXIL01000029">
    <property type="protein sequence ID" value="RXI76551.1"/>
    <property type="molecule type" value="Genomic_DNA"/>
</dbReference>
<dbReference type="PANTHER" id="PTHR43132">
    <property type="entry name" value="ARSENICAL RESISTANCE OPERON REPRESSOR ARSR-RELATED"/>
    <property type="match status" value="1"/>
</dbReference>
<evidence type="ECO:0000256" key="2">
    <source>
        <dbReference type="ARBA" id="ARBA00023125"/>
    </source>
</evidence>
<dbReference type="InterPro" id="IPR011991">
    <property type="entry name" value="ArsR-like_HTH"/>
</dbReference>
<keyword evidence="5" id="KW-1185">Reference proteome</keyword>
<dbReference type="InterPro" id="IPR051011">
    <property type="entry name" value="Metal_resp_trans_reg"/>
</dbReference>
<evidence type="ECO:0000313" key="5">
    <source>
        <dbReference type="Proteomes" id="UP000290602"/>
    </source>
</evidence>
<keyword evidence="2" id="KW-0238">DNA-binding</keyword>
<dbReference type="SMART" id="SM00418">
    <property type="entry name" value="HTH_ARSR"/>
    <property type="match status" value="1"/>
</dbReference>
<dbReference type="GO" id="GO:0003700">
    <property type="term" value="F:DNA-binding transcription factor activity"/>
    <property type="evidence" value="ECO:0007669"/>
    <property type="project" value="InterPro"/>
</dbReference>
<name>A0A4Q0VGN2_9LACO</name>
<dbReference type="PROSITE" id="PS50987">
    <property type="entry name" value="HTH_ARSR_2"/>
    <property type="match status" value="1"/>
</dbReference>
<comment type="caution">
    <text evidence="4">The sequence shown here is derived from an EMBL/GenBank/DDBJ whole genome shotgun (WGS) entry which is preliminary data.</text>
</comment>
<dbReference type="PRINTS" id="PR00778">
    <property type="entry name" value="HTHARSR"/>
</dbReference>
<evidence type="ECO:0000256" key="3">
    <source>
        <dbReference type="ARBA" id="ARBA00023163"/>
    </source>
</evidence>
<proteinExistence type="predicted"/>
<dbReference type="CDD" id="cd00090">
    <property type="entry name" value="HTH_ARSR"/>
    <property type="match status" value="1"/>
</dbReference>
<dbReference type="RefSeq" id="WP_129033239.1">
    <property type="nucleotide sequence ID" value="NZ_CP059603.1"/>
</dbReference>
<dbReference type="InterPro" id="IPR036390">
    <property type="entry name" value="WH_DNA-bd_sf"/>
</dbReference>
<keyword evidence="3" id="KW-0804">Transcription</keyword>
<dbReference type="Pfam" id="PF01022">
    <property type="entry name" value="HTH_5"/>
    <property type="match status" value="1"/>
</dbReference>
<gene>
    <name evidence="4" type="ORF">DXH47_10380</name>
</gene>
<sequence length="107" mass="12017">MTNDSSTTGSSLPSDSELRPVLSIFKAISDPSKMRIILLIAHQALSVSDITAQLSISQSAVSHHLQTLRQLNLVTNVRVGREMHYQVTDQHVLQIFELTRKHVREEN</sequence>
<dbReference type="GO" id="GO:0003677">
    <property type="term" value="F:DNA binding"/>
    <property type="evidence" value="ECO:0007669"/>
    <property type="project" value="UniProtKB-KW"/>
</dbReference>
<dbReference type="PANTHER" id="PTHR43132:SF6">
    <property type="entry name" value="HTH-TYPE TRANSCRIPTIONAL REPRESSOR CZRA"/>
    <property type="match status" value="1"/>
</dbReference>
<protein>
    <submittedName>
        <fullName evidence="4">Transcriptional regulator</fullName>
    </submittedName>
</protein>
<organism evidence="4 5">
    <name type="scientific">Levilactobacillus suantsaii</name>
    <dbReference type="NCBI Taxonomy" id="2292255"/>
    <lineage>
        <taxon>Bacteria</taxon>
        <taxon>Bacillati</taxon>
        <taxon>Bacillota</taxon>
        <taxon>Bacilli</taxon>
        <taxon>Lactobacillales</taxon>
        <taxon>Lactobacillaceae</taxon>
        <taxon>Levilactobacillus</taxon>
    </lineage>
</organism>
<dbReference type="Proteomes" id="UP000290602">
    <property type="component" value="Unassembled WGS sequence"/>
</dbReference>
<dbReference type="Gene3D" id="1.10.10.10">
    <property type="entry name" value="Winged helix-like DNA-binding domain superfamily/Winged helix DNA-binding domain"/>
    <property type="match status" value="1"/>
</dbReference>
<dbReference type="InterPro" id="IPR001845">
    <property type="entry name" value="HTH_ArsR_DNA-bd_dom"/>
</dbReference>
<dbReference type="SUPFAM" id="SSF46785">
    <property type="entry name" value="Winged helix' DNA-binding domain"/>
    <property type="match status" value="1"/>
</dbReference>
<evidence type="ECO:0000256" key="1">
    <source>
        <dbReference type="ARBA" id="ARBA00023015"/>
    </source>
</evidence>
<dbReference type="NCBIfam" id="NF033788">
    <property type="entry name" value="HTH_metalloreg"/>
    <property type="match status" value="1"/>
</dbReference>
<accession>A0A4Q0VGN2</accession>
<reference evidence="4 5" key="1">
    <citation type="submission" date="2018-08" db="EMBL/GenBank/DDBJ databases">
        <title>Lactobacillus suantsai sp. nov., isolated from traditional fermented suan-tsai in Taiwan.</title>
        <authorList>
            <person name="Huang C.-H."/>
        </authorList>
    </citation>
    <scope>NUCLEOTIDE SEQUENCE [LARGE SCALE GENOMIC DNA]</scope>
    <source>
        <strain evidence="4 5">BCRC 12945</strain>
    </source>
</reference>